<evidence type="ECO:0000313" key="2">
    <source>
        <dbReference type="Proteomes" id="UP001139031"/>
    </source>
</evidence>
<dbReference type="EMBL" id="JAIRAU010000011">
    <property type="protein sequence ID" value="MBZ5709964.1"/>
    <property type="molecule type" value="Genomic_DNA"/>
</dbReference>
<dbReference type="RefSeq" id="WP_224191736.1">
    <property type="nucleotide sequence ID" value="NZ_JAIRAU010000011.1"/>
</dbReference>
<name>A0ABS7TP06_9BACT</name>
<proteinExistence type="predicted"/>
<organism evidence="1 2">
    <name type="scientific">Nannocystis pusilla</name>
    <dbReference type="NCBI Taxonomy" id="889268"/>
    <lineage>
        <taxon>Bacteria</taxon>
        <taxon>Pseudomonadati</taxon>
        <taxon>Myxococcota</taxon>
        <taxon>Polyangia</taxon>
        <taxon>Nannocystales</taxon>
        <taxon>Nannocystaceae</taxon>
        <taxon>Nannocystis</taxon>
    </lineage>
</organism>
<accession>A0ABS7TP06</accession>
<keyword evidence="2" id="KW-1185">Reference proteome</keyword>
<reference evidence="1" key="1">
    <citation type="submission" date="2021-08" db="EMBL/GenBank/DDBJ databases">
        <authorList>
            <person name="Stevens D.C."/>
        </authorList>
    </citation>
    <scope>NUCLEOTIDE SEQUENCE</scope>
    <source>
        <strain evidence="1">DSM 53165</strain>
    </source>
</reference>
<dbReference type="Proteomes" id="UP001139031">
    <property type="component" value="Unassembled WGS sequence"/>
</dbReference>
<evidence type="ECO:0000313" key="1">
    <source>
        <dbReference type="EMBL" id="MBZ5709964.1"/>
    </source>
</evidence>
<comment type="caution">
    <text evidence="1">The sequence shown here is derived from an EMBL/GenBank/DDBJ whole genome shotgun (WGS) entry which is preliminary data.</text>
</comment>
<sequence>MVATVLGSGCDPYHSCTAKEGALGQACEGEGCAVAVDIEVTCPDDAIAEQVELAIDDQGVWGNFYVGPEGGWRSFRSQQAGFSWTQPAPGLGFAGQEADGTVYRYLDSPGYLRSTASGWEEVAVPDLPVNFVGSEGFRVRPDSAGNLYASFRTGDESGQLRFASKAGDVWSWTSLGSWDPNTIGEYVGKDAWDRAFSLIHTGDWDGGPQVLLNFAHFDSMPVGESGELGRVANPPRPASGGDAPIATLRRAQGAHKLLSVVDGDNWTETAIPGTAPISGGCPAVYNAADPTCPPCHAELEGIEDGAYQLARISGGQLWGAWFVTRAAIDVTYTPEPRASGWRCVGTSSASASGTLHLAELGADGSLGRTLAYEFEDVGFVGTFGGREMAIAAFGQRVAVMFGSRQASSSGLGLRLLVFDTSKIP</sequence>
<protein>
    <submittedName>
        <fullName evidence="1">Uncharacterized protein</fullName>
    </submittedName>
</protein>
<gene>
    <name evidence="1" type="ORF">K7C98_11935</name>
</gene>